<organism evidence="3 4">
    <name type="scientific">Rhodoplanes elegans</name>
    <dbReference type="NCBI Taxonomy" id="29408"/>
    <lineage>
        <taxon>Bacteria</taxon>
        <taxon>Pseudomonadati</taxon>
        <taxon>Pseudomonadota</taxon>
        <taxon>Alphaproteobacteria</taxon>
        <taxon>Hyphomicrobiales</taxon>
        <taxon>Nitrobacteraceae</taxon>
        <taxon>Rhodoplanes</taxon>
    </lineage>
</organism>
<evidence type="ECO:0000259" key="2">
    <source>
        <dbReference type="Pfam" id="PF10816"/>
    </source>
</evidence>
<dbReference type="AlphaFoldDB" id="A0A327K0L6"/>
<comment type="caution">
    <text evidence="3">The sequence shown here is derived from an EMBL/GenBank/DDBJ whole genome shotgun (WGS) entry which is preliminary data.</text>
</comment>
<feature type="non-terminal residue" evidence="3">
    <location>
        <position position="1"/>
    </location>
</feature>
<evidence type="ECO:0000256" key="1">
    <source>
        <dbReference type="SAM" id="MobiDB-lite"/>
    </source>
</evidence>
<feature type="compositionally biased region" description="Low complexity" evidence="1">
    <location>
        <begin position="1"/>
        <end position="11"/>
    </location>
</feature>
<name>A0A327K0L6_9BRAD</name>
<evidence type="ECO:0000313" key="4">
    <source>
        <dbReference type="Proteomes" id="UP000248863"/>
    </source>
</evidence>
<sequence length="152" mass="16165">VPAAAPAKAPAPLAPPAAPPPPDNRHEAEVVSFLAVLQEKGRLVDFLMDDITGYSDAQVGAAARVVHEGCKAALAEHLVVKPIRSESEGDKVVVPTGYAADDYRLVGKITGQAPFTGTLVHHGWRVERVELPRLIRTTDRLPTIAPAEVELS</sequence>
<evidence type="ECO:0000313" key="3">
    <source>
        <dbReference type="EMBL" id="RAI31373.1"/>
    </source>
</evidence>
<gene>
    <name evidence="3" type="ORF">CH338_25940</name>
</gene>
<accession>A0A327K0L6</accession>
<dbReference type="EMBL" id="NPEU01000508">
    <property type="protein sequence ID" value="RAI31373.1"/>
    <property type="molecule type" value="Genomic_DNA"/>
</dbReference>
<reference evidence="3 4" key="1">
    <citation type="submission" date="2017-07" db="EMBL/GenBank/DDBJ databases">
        <title>Draft Genome Sequences of Select Purple Nonsulfur Bacteria.</title>
        <authorList>
            <person name="Lasarre B."/>
            <person name="Mckinlay J.B."/>
        </authorList>
    </citation>
    <scope>NUCLEOTIDE SEQUENCE [LARGE SCALE GENOMIC DNA]</scope>
    <source>
        <strain evidence="3 4">DSM 11907</strain>
    </source>
</reference>
<feature type="compositionally biased region" description="Pro residues" evidence="1">
    <location>
        <begin position="12"/>
        <end position="22"/>
    </location>
</feature>
<protein>
    <recommendedName>
        <fullName evidence="2">DUF2760 domain-containing protein</fullName>
    </recommendedName>
</protein>
<dbReference type="Pfam" id="PF10816">
    <property type="entry name" value="DUF2760"/>
    <property type="match status" value="1"/>
</dbReference>
<feature type="domain" description="DUF2760" evidence="2">
    <location>
        <begin position="29"/>
        <end position="150"/>
    </location>
</feature>
<dbReference type="RefSeq" id="WP_111359932.1">
    <property type="nucleotide sequence ID" value="NZ_NPEU01000508.1"/>
</dbReference>
<dbReference type="Proteomes" id="UP000248863">
    <property type="component" value="Unassembled WGS sequence"/>
</dbReference>
<dbReference type="InterPro" id="IPR021212">
    <property type="entry name" value="DUF2760"/>
</dbReference>
<proteinExistence type="predicted"/>
<dbReference type="OrthoDB" id="21395at2"/>
<keyword evidence="4" id="KW-1185">Reference proteome</keyword>
<feature type="region of interest" description="Disordered" evidence="1">
    <location>
        <begin position="1"/>
        <end position="25"/>
    </location>
</feature>